<protein>
    <submittedName>
        <fullName evidence="1">Uncharacterized protein</fullName>
    </submittedName>
</protein>
<sequence>MALSVETYVIPVGFLSDATLRMKGKMTKSCIKPIYSLITTKVLPCRLWSFDNTLKYFVGNNLTSRWRMPFAWWRQCWVTESQPFRQLTSVDDGRLKQYWLKCLSTNFNARPQVQETVAFIKVEPQKLRLQVILINGLPYSLCLCRFTTSHTPSVTFVIVTRSSCSYR</sequence>
<gene>
    <name evidence="1" type="ORF">HD556DRAFT_116240</name>
</gene>
<dbReference type="AlphaFoldDB" id="A0A9P7J1V9"/>
<dbReference type="GeneID" id="64589862"/>
<comment type="caution">
    <text evidence="1">The sequence shown here is derived from an EMBL/GenBank/DDBJ whole genome shotgun (WGS) entry which is preliminary data.</text>
</comment>
<name>A0A9P7J1V9_9AGAM</name>
<dbReference type="EMBL" id="JABBWE010000011">
    <property type="protein sequence ID" value="KAG1799215.1"/>
    <property type="molecule type" value="Genomic_DNA"/>
</dbReference>
<organism evidence="1 2">
    <name type="scientific">Suillus plorans</name>
    <dbReference type="NCBI Taxonomy" id="116603"/>
    <lineage>
        <taxon>Eukaryota</taxon>
        <taxon>Fungi</taxon>
        <taxon>Dikarya</taxon>
        <taxon>Basidiomycota</taxon>
        <taxon>Agaricomycotina</taxon>
        <taxon>Agaricomycetes</taxon>
        <taxon>Agaricomycetidae</taxon>
        <taxon>Boletales</taxon>
        <taxon>Suillineae</taxon>
        <taxon>Suillaceae</taxon>
        <taxon>Suillus</taxon>
    </lineage>
</organism>
<keyword evidence="2" id="KW-1185">Reference proteome</keyword>
<proteinExistence type="predicted"/>
<reference evidence="1" key="1">
    <citation type="journal article" date="2020" name="New Phytol.">
        <title>Comparative genomics reveals dynamic genome evolution in host specialist ectomycorrhizal fungi.</title>
        <authorList>
            <person name="Lofgren L.A."/>
            <person name="Nguyen N.H."/>
            <person name="Vilgalys R."/>
            <person name="Ruytinx J."/>
            <person name="Liao H.L."/>
            <person name="Branco S."/>
            <person name="Kuo A."/>
            <person name="LaButti K."/>
            <person name="Lipzen A."/>
            <person name="Andreopoulos W."/>
            <person name="Pangilinan J."/>
            <person name="Riley R."/>
            <person name="Hundley H."/>
            <person name="Na H."/>
            <person name="Barry K."/>
            <person name="Grigoriev I.V."/>
            <person name="Stajich J.E."/>
            <person name="Kennedy P.G."/>
        </authorList>
    </citation>
    <scope>NUCLEOTIDE SEQUENCE</scope>
    <source>
        <strain evidence="1">S12</strain>
    </source>
</reference>
<dbReference type="RefSeq" id="XP_041163614.1">
    <property type="nucleotide sequence ID" value="XM_041296098.1"/>
</dbReference>
<accession>A0A9P7J1V9</accession>
<evidence type="ECO:0000313" key="2">
    <source>
        <dbReference type="Proteomes" id="UP000719766"/>
    </source>
</evidence>
<evidence type="ECO:0000313" key="1">
    <source>
        <dbReference type="EMBL" id="KAG1799215.1"/>
    </source>
</evidence>
<dbReference type="Proteomes" id="UP000719766">
    <property type="component" value="Unassembled WGS sequence"/>
</dbReference>